<evidence type="ECO:0000313" key="7">
    <source>
        <dbReference type="EMBL" id="KMT66039.1"/>
    </source>
</evidence>
<evidence type="ECO:0000256" key="4">
    <source>
        <dbReference type="PIRSR" id="PIRSR006278-1"/>
    </source>
</evidence>
<evidence type="ECO:0000256" key="1">
    <source>
        <dbReference type="ARBA" id="ARBA00001933"/>
    </source>
</evidence>
<keyword evidence="8" id="KW-1185">Reference proteome</keyword>
<feature type="domain" description="Tryptophan synthase beta chain-like PALP" evidence="6">
    <location>
        <begin position="7"/>
        <end position="280"/>
    </location>
</feature>
<dbReference type="STRING" id="1513271.XM47_06215"/>
<gene>
    <name evidence="7" type="ORF">XM47_06215</name>
</gene>
<evidence type="ECO:0000259" key="6">
    <source>
        <dbReference type="Pfam" id="PF00291"/>
    </source>
</evidence>
<evidence type="ECO:0000313" key="8">
    <source>
        <dbReference type="Proteomes" id="UP000037600"/>
    </source>
</evidence>
<evidence type="ECO:0000256" key="5">
    <source>
        <dbReference type="PIRSR" id="PIRSR006278-2"/>
    </source>
</evidence>
<name>A0A0J8GXT5_9ALTE</name>
<dbReference type="Proteomes" id="UP000037600">
    <property type="component" value="Unassembled WGS sequence"/>
</dbReference>
<dbReference type="EMBL" id="LAZL01000007">
    <property type="protein sequence ID" value="KMT66039.1"/>
    <property type="molecule type" value="Genomic_DNA"/>
</dbReference>
<dbReference type="PATRIC" id="fig|1513271.3.peg.1273"/>
<dbReference type="AlphaFoldDB" id="A0A0J8GXT5"/>
<dbReference type="Pfam" id="PF00291">
    <property type="entry name" value="PALP"/>
    <property type="match status" value="1"/>
</dbReference>
<organism evidence="7 8">
    <name type="scientific">Catenovulum maritimum</name>
    <dbReference type="NCBI Taxonomy" id="1513271"/>
    <lineage>
        <taxon>Bacteria</taxon>
        <taxon>Pseudomonadati</taxon>
        <taxon>Pseudomonadota</taxon>
        <taxon>Gammaproteobacteria</taxon>
        <taxon>Alteromonadales</taxon>
        <taxon>Alteromonadaceae</taxon>
        <taxon>Catenovulum</taxon>
    </lineage>
</organism>
<comment type="similarity">
    <text evidence="2">Belongs to the ACC deaminase/D-cysteine desulfhydrase family.</text>
</comment>
<dbReference type="RefSeq" id="WP_048690806.1">
    <property type="nucleotide sequence ID" value="NZ_KQ130485.1"/>
</dbReference>
<dbReference type="InterPro" id="IPR036052">
    <property type="entry name" value="TrpB-like_PALP_sf"/>
</dbReference>
<keyword evidence="3 5" id="KW-0663">Pyridoxal phosphate</keyword>
<proteinExistence type="inferred from homology"/>
<accession>A0A0J8GXT5</accession>
<dbReference type="PANTHER" id="PTHR43780:SF2">
    <property type="entry name" value="1-AMINOCYCLOPROPANE-1-CARBOXYLATE DEAMINASE-RELATED"/>
    <property type="match status" value="1"/>
</dbReference>
<dbReference type="InterPro" id="IPR001926">
    <property type="entry name" value="TrpB-like_PALP"/>
</dbReference>
<evidence type="ECO:0000256" key="3">
    <source>
        <dbReference type="ARBA" id="ARBA00022898"/>
    </source>
</evidence>
<dbReference type="GO" id="GO:0019148">
    <property type="term" value="F:D-cysteine desulfhydrase activity"/>
    <property type="evidence" value="ECO:0007669"/>
    <property type="project" value="TreeGrafter"/>
</dbReference>
<feature type="active site" description="Nucleophile" evidence="4">
    <location>
        <position position="65"/>
    </location>
</feature>
<sequence>MFQIPSPIQQLNCELLSKHNVELFIKRDDLIHNVVSGNKWRKLQSYLALAQAQSKDVMSFGGAYSNHLHALAYACAQLKLKVSAIIRGDQTTSLNPTLLDCQAQGMAFQFVDRKTYQLRYDSQFLSDLQQANPNSLIIPEGGYGQPAIESVAQLVSEIDIDFDTIVCPVGSGTTLAGVISALKPHQQAIGVCAIAKGEYLAQQIADLVPKTSKNWQLWTEFHLGGFAKLSPELLAFVKDFYHTHQICLDPIYTSKTVRALFEKISTNAFNGQKIVLIHTGGVQGWRGFEQRGLVNINSLFGDILL</sequence>
<protein>
    <recommendedName>
        <fullName evidence="6">Tryptophan synthase beta chain-like PALP domain-containing protein</fullName>
    </recommendedName>
</protein>
<comment type="caution">
    <text evidence="7">The sequence shown here is derived from an EMBL/GenBank/DDBJ whole genome shotgun (WGS) entry which is preliminary data.</text>
</comment>
<dbReference type="SUPFAM" id="SSF53686">
    <property type="entry name" value="Tryptophan synthase beta subunit-like PLP-dependent enzymes"/>
    <property type="match status" value="1"/>
</dbReference>
<dbReference type="InterPro" id="IPR027278">
    <property type="entry name" value="ACCD_DCysDesulf"/>
</dbReference>
<dbReference type="PANTHER" id="PTHR43780">
    <property type="entry name" value="1-AMINOCYCLOPROPANE-1-CARBOXYLATE DEAMINASE-RELATED"/>
    <property type="match status" value="1"/>
</dbReference>
<feature type="modified residue" description="N6-(pyridoxal phosphate)lysine" evidence="5">
    <location>
        <position position="39"/>
    </location>
</feature>
<reference evidence="7 8" key="1">
    <citation type="submission" date="2015-04" db="EMBL/GenBank/DDBJ databases">
        <title>Draft Genome Sequence of the Novel Agar-Digesting Marine Bacterium Q1.</title>
        <authorList>
            <person name="Li Y."/>
            <person name="Li D."/>
            <person name="Chen G."/>
            <person name="Du Z."/>
        </authorList>
    </citation>
    <scope>NUCLEOTIDE SEQUENCE [LARGE SCALE GENOMIC DNA]</scope>
    <source>
        <strain evidence="7 8">Q1</strain>
    </source>
</reference>
<comment type="cofactor">
    <cofactor evidence="1">
        <name>pyridoxal 5'-phosphate</name>
        <dbReference type="ChEBI" id="CHEBI:597326"/>
    </cofactor>
</comment>
<dbReference type="PIRSF" id="PIRSF006278">
    <property type="entry name" value="ACCD_DCysDesulf"/>
    <property type="match status" value="1"/>
</dbReference>
<evidence type="ECO:0000256" key="2">
    <source>
        <dbReference type="ARBA" id="ARBA00008639"/>
    </source>
</evidence>
<dbReference type="Gene3D" id="3.40.50.1100">
    <property type="match status" value="2"/>
</dbReference>